<feature type="signal peptide" evidence="1">
    <location>
        <begin position="1"/>
        <end position="15"/>
    </location>
</feature>
<evidence type="ECO:0000313" key="3">
    <source>
        <dbReference type="Proteomes" id="UP000199021"/>
    </source>
</evidence>
<dbReference type="AlphaFoldDB" id="A0A1H9F2W0"/>
<name>A0A1H9F2W0_9BACT</name>
<keyword evidence="1" id="KW-0732">Signal</keyword>
<dbReference type="EMBL" id="FOFB01000008">
    <property type="protein sequence ID" value="SEQ32231.1"/>
    <property type="molecule type" value="Genomic_DNA"/>
</dbReference>
<reference evidence="3" key="1">
    <citation type="submission" date="2016-10" db="EMBL/GenBank/DDBJ databases">
        <authorList>
            <person name="Varghese N."/>
            <person name="Submissions S."/>
        </authorList>
    </citation>
    <scope>NUCLEOTIDE SEQUENCE [LARGE SCALE GENOMIC DNA]</scope>
    <source>
        <strain evidence="3">DSM 24740</strain>
    </source>
</reference>
<gene>
    <name evidence="2" type="ORF">SAMN05444359_10861</name>
</gene>
<evidence type="ECO:0008006" key="4">
    <source>
        <dbReference type="Google" id="ProtNLM"/>
    </source>
</evidence>
<keyword evidence="3" id="KW-1185">Reference proteome</keyword>
<dbReference type="STRING" id="478744.SAMN05444359_10861"/>
<organism evidence="2 3">
    <name type="scientific">Neolewinella agarilytica</name>
    <dbReference type="NCBI Taxonomy" id="478744"/>
    <lineage>
        <taxon>Bacteria</taxon>
        <taxon>Pseudomonadati</taxon>
        <taxon>Bacteroidota</taxon>
        <taxon>Saprospiria</taxon>
        <taxon>Saprospirales</taxon>
        <taxon>Lewinellaceae</taxon>
        <taxon>Neolewinella</taxon>
    </lineage>
</organism>
<evidence type="ECO:0000256" key="1">
    <source>
        <dbReference type="SAM" id="SignalP"/>
    </source>
</evidence>
<dbReference type="Proteomes" id="UP000199021">
    <property type="component" value="Unassembled WGS sequence"/>
</dbReference>
<proteinExistence type="predicted"/>
<dbReference type="RefSeq" id="WP_090167449.1">
    <property type="nucleotide sequence ID" value="NZ_FOFB01000008.1"/>
</dbReference>
<protein>
    <recommendedName>
        <fullName evidence="4">DUF3142 domain-containing protein</fullName>
    </recommendedName>
</protein>
<accession>A0A1H9F2W0</accession>
<sequence>MKHLFILLAIVLCLAACGPKPENTLSTTFYHWQTTLAPDSTARSLLVQHGCEELFVKAFDVSLSGGRVATNARIELADTAGLPPLVPVVFITNEVFRQEAQAPDELAGDILELAESLLPAGFSELQIDCDWTAQTQVPYFDFLSAVKSLRPDLSLSCTVRLHQYRDREQQGVPPVLRATLMAYNTGDLNDWATENSILDSNIVKAYLAGQPAYPIDLDLAVAVYDWAAVYRRGELAYLINEPSLPDLADTARFEALPDLRYRVRRSTYLDGIYLYEDDLLRRELVPPVTMDAQRALLQRYVPGFPGQRLMVFRLGSRLWE</sequence>
<dbReference type="OrthoDB" id="634553at2"/>
<evidence type="ECO:0000313" key="2">
    <source>
        <dbReference type="EMBL" id="SEQ32231.1"/>
    </source>
</evidence>
<dbReference type="InParanoid" id="A0A1H9F2W0"/>
<feature type="chain" id="PRO_5012836868" description="DUF3142 domain-containing protein" evidence="1">
    <location>
        <begin position="16"/>
        <end position="320"/>
    </location>
</feature>